<dbReference type="Proteomes" id="UP001500929">
    <property type="component" value="Unassembled WGS sequence"/>
</dbReference>
<dbReference type="PANTHER" id="PTHR37165">
    <property type="entry name" value="PEPTIDASE U56 FAMILY"/>
    <property type="match status" value="1"/>
</dbReference>
<name>A0ABP5QC10_9MICO</name>
<evidence type="ECO:0000256" key="4">
    <source>
        <dbReference type="ARBA" id="ARBA00050023"/>
    </source>
</evidence>
<protein>
    <recommendedName>
        <fullName evidence="4">Type 1 encapsulin shell protein</fullName>
    </recommendedName>
</protein>
<dbReference type="Gene3D" id="3.30.2320.10">
    <property type="entry name" value="hypothetical protein PF0899 domain"/>
    <property type="match status" value="1"/>
</dbReference>
<accession>A0ABP5QC10</accession>
<dbReference type="PIRSF" id="PIRSF019254">
    <property type="entry name" value="CFP29"/>
    <property type="match status" value="1"/>
</dbReference>
<comment type="similarity">
    <text evidence="2">Belongs to the encapsulin family. Family 1 subfamily.</text>
</comment>
<sequence length="266" mass="28097">MNHLFRDLAPVTPDTWAMLDDEARTRLAPALGARKLVDFEGPLGWEHSATSIGRVGAVADSPADAVIARSRVVLPLAEVRAEFTLSRGELDAAARGAIDVDLTALDEAAARLAAVENSAVFNGWDAMGFAGIIPSSPNAPITRDDDPQRFAQQVAAAAAELKRSGIGGPYGLALDTDAWVNVEGGSDTGGTPLIEHLKRILDGPVEWVPGIEGAVLVSQRGGDFVFESGQDIALGYSHHTPDAVTFYLEETFSFRIATPEAAVALR</sequence>
<dbReference type="Gene3D" id="3.30.2400.30">
    <property type="match status" value="1"/>
</dbReference>
<reference evidence="6" key="1">
    <citation type="journal article" date="2019" name="Int. J. Syst. Evol. Microbiol.">
        <title>The Global Catalogue of Microorganisms (GCM) 10K type strain sequencing project: providing services to taxonomists for standard genome sequencing and annotation.</title>
        <authorList>
            <consortium name="The Broad Institute Genomics Platform"/>
            <consortium name="The Broad Institute Genome Sequencing Center for Infectious Disease"/>
            <person name="Wu L."/>
            <person name="Ma J."/>
        </authorList>
    </citation>
    <scope>NUCLEOTIDE SEQUENCE [LARGE SCALE GENOMIC DNA]</scope>
    <source>
        <strain evidence="6">JCM 16117</strain>
    </source>
</reference>
<dbReference type="InterPro" id="IPR007544">
    <property type="entry name" value="ENCAP"/>
</dbReference>
<dbReference type="SUPFAM" id="SSF56563">
    <property type="entry name" value="Major capsid protein gp5"/>
    <property type="match status" value="1"/>
</dbReference>
<evidence type="ECO:0000313" key="6">
    <source>
        <dbReference type="Proteomes" id="UP001500929"/>
    </source>
</evidence>
<dbReference type="PANTHER" id="PTHR37165:SF1">
    <property type="entry name" value="TYPE 1 ENCAPSULIN SHELL PROTEIN"/>
    <property type="match status" value="1"/>
</dbReference>
<evidence type="ECO:0000256" key="2">
    <source>
        <dbReference type="ARBA" id="ARBA00033743"/>
    </source>
</evidence>
<evidence type="ECO:0000256" key="3">
    <source>
        <dbReference type="ARBA" id="ARBA00033787"/>
    </source>
</evidence>
<dbReference type="NCBIfam" id="NF041155">
    <property type="entry name" value="encap_f1"/>
    <property type="match status" value="1"/>
</dbReference>
<dbReference type="RefSeq" id="WP_259478648.1">
    <property type="nucleotide sequence ID" value="NZ_BAAAQY010000003.1"/>
</dbReference>
<gene>
    <name evidence="5" type="ORF">GCM10009851_11400</name>
</gene>
<comment type="caution">
    <text evidence="5">The sequence shown here is derived from an EMBL/GenBank/DDBJ whole genome shotgun (WGS) entry which is preliminary data.</text>
</comment>
<comment type="subcellular location">
    <subcellularLocation>
        <location evidence="1">Encapsulin nanocompartment</location>
    </subcellularLocation>
</comment>
<keyword evidence="3" id="KW-1284">Encapsulin nanocompartment</keyword>
<proteinExistence type="inferred from homology"/>
<evidence type="ECO:0000256" key="1">
    <source>
        <dbReference type="ARBA" id="ARBA00033738"/>
    </source>
</evidence>
<dbReference type="Pfam" id="PF04454">
    <property type="entry name" value="Linocin_M18"/>
    <property type="match status" value="1"/>
</dbReference>
<evidence type="ECO:0000313" key="5">
    <source>
        <dbReference type="EMBL" id="GAA2228671.1"/>
    </source>
</evidence>
<organism evidence="5 6">
    <name type="scientific">Herbiconiux moechotypicola</name>
    <dbReference type="NCBI Taxonomy" id="637393"/>
    <lineage>
        <taxon>Bacteria</taxon>
        <taxon>Bacillati</taxon>
        <taxon>Actinomycetota</taxon>
        <taxon>Actinomycetes</taxon>
        <taxon>Micrococcales</taxon>
        <taxon>Microbacteriaceae</taxon>
        <taxon>Herbiconiux</taxon>
    </lineage>
</organism>
<dbReference type="EMBL" id="BAAAQY010000003">
    <property type="protein sequence ID" value="GAA2228671.1"/>
    <property type="molecule type" value="Genomic_DNA"/>
</dbReference>
<dbReference type="InterPro" id="IPR051429">
    <property type="entry name" value="Encapsulin_nc"/>
</dbReference>
<keyword evidence="6" id="KW-1185">Reference proteome</keyword>